<reference evidence="1" key="1">
    <citation type="submission" date="2023-01" db="EMBL/GenBank/DDBJ databases">
        <title>Colletotrichum chrysophilum M932 genome sequence.</title>
        <authorList>
            <person name="Baroncelli R."/>
        </authorList>
    </citation>
    <scope>NUCLEOTIDE SEQUENCE</scope>
    <source>
        <strain evidence="1">M932</strain>
    </source>
</reference>
<comment type="caution">
    <text evidence="1">The sequence shown here is derived from an EMBL/GenBank/DDBJ whole genome shotgun (WGS) entry which is preliminary data.</text>
</comment>
<name>A0AAD9ENG3_9PEZI</name>
<protein>
    <submittedName>
        <fullName evidence="1">Uncharacterized protein</fullName>
    </submittedName>
</protein>
<accession>A0AAD9ENG3</accession>
<sequence>MLGEMTGQSAIAVVTIADQLQNDVHKFMRIRLLEPFGLNCTQGWFLP</sequence>
<dbReference type="Proteomes" id="UP001243330">
    <property type="component" value="Unassembled WGS sequence"/>
</dbReference>
<organism evidence="1 2">
    <name type="scientific">Colletotrichum chrysophilum</name>
    <dbReference type="NCBI Taxonomy" id="1836956"/>
    <lineage>
        <taxon>Eukaryota</taxon>
        <taxon>Fungi</taxon>
        <taxon>Dikarya</taxon>
        <taxon>Ascomycota</taxon>
        <taxon>Pezizomycotina</taxon>
        <taxon>Sordariomycetes</taxon>
        <taxon>Hypocreomycetidae</taxon>
        <taxon>Glomerellales</taxon>
        <taxon>Glomerellaceae</taxon>
        <taxon>Colletotrichum</taxon>
        <taxon>Colletotrichum gloeosporioides species complex</taxon>
    </lineage>
</organism>
<dbReference type="EMBL" id="JAQOWY010000031">
    <property type="protein sequence ID" value="KAK1854763.1"/>
    <property type="molecule type" value="Genomic_DNA"/>
</dbReference>
<keyword evidence="2" id="KW-1185">Reference proteome</keyword>
<gene>
    <name evidence="1" type="ORF">CCHR01_02574</name>
</gene>
<proteinExistence type="predicted"/>
<evidence type="ECO:0000313" key="1">
    <source>
        <dbReference type="EMBL" id="KAK1854763.1"/>
    </source>
</evidence>
<evidence type="ECO:0000313" key="2">
    <source>
        <dbReference type="Proteomes" id="UP001243330"/>
    </source>
</evidence>
<dbReference type="AlphaFoldDB" id="A0AAD9ENG3"/>